<evidence type="ECO:0000256" key="1">
    <source>
        <dbReference type="SAM" id="SignalP"/>
    </source>
</evidence>
<dbReference type="Proteomes" id="UP000037069">
    <property type="component" value="Unassembled WGS sequence"/>
</dbReference>
<reference evidence="2 3" key="1">
    <citation type="journal article" date="2015" name="Nat. Commun.">
        <title>Lucilia cuprina genome unlocks parasitic fly biology to underpin future interventions.</title>
        <authorList>
            <person name="Anstead C.A."/>
            <person name="Korhonen P.K."/>
            <person name="Young N.D."/>
            <person name="Hall R.S."/>
            <person name="Jex A.R."/>
            <person name="Murali S.C."/>
            <person name="Hughes D.S."/>
            <person name="Lee S.F."/>
            <person name="Perry T."/>
            <person name="Stroehlein A.J."/>
            <person name="Ansell B.R."/>
            <person name="Breugelmans B."/>
            <person name="Hofmann A."/>
            <person name="Qu J."/>
            <person name="Dugan S."/>
            <person name="Lee S.L."/>
            <person name="Chao H."/>
            <person name="Dinh H."/>
            <person name="Han Y."/>
            <person name="Doddapaneni H.V."/>
            <person name="Worley K.C."/>
            <person name="Muzny D.M."/>
            <person name="Ioannidis P."/>
            <person name="Waterhouse R.M."/>
            <person name="Zdobnov E.M."/>
            <person name="James P.J."/>
            <person name="Bagnall N.H."/>
            <person name="Kotze A.C."/>
            <person name="Gibbs R.A."/>
            <person name="Richards S."/>
            <person name="Batterham P."/>
            <person name="Gasser R.B."/>
        </authorList>
    </citation>
    <scope>NUCLEOTIDE SEQUENCE [LARGE SCALE GENOMIC DNA]</scope>
    <source>
        <strain evidence="2 3">LS</strain>
        <tissue evidence="2">Full body</tissue>
    </source>
</reference>
<feature type="signal peptide" evidence="1">
    <location>
        <begin position="1"/>
        <end position="20"/>
    </location>
</feature>
<accession>A0A0L0CB11</accession>
<gene>
    <name evidence="2" type="ORF">FF38_06578</name>
</gene>
<dbReference type="OrthoDB" id="7993504at2759"/>
<dbReference type="EMBL" id="JRES01000668">
    <property type="protein sequence ID" value="KNC29422.1"/>
    <property type="molecule type" value="Genomic_DNA"/>
</dbReference>
<sequence length="193" mass="22993">MMNIIQYLFVLILILQAVFGLTTDAQHCFDVLDKLPKKEIEHIYYMNFKDIAHTQPATNILSCYLRESHHGDKTLTEQYFDVYLKCDKFTGSNIEHFDYHELEELVSLGLPYDLEKYLLKILKTGNKMELEQGILYVQDVMSKDIELSRYYKEYKYYILKKYKPKIDPIHAKSKANFVDLEEAVYFIFRTIWG</sequence>
<feature type="chain" id="PRO_5005536086" evidence="1">
    <location>
        <begin position="21"/>
        <end position="193"/>
    </location>
</feature>
<keyword evidence="1" id="KW-0732">Signal</keyword>
<protein>
    <submittedName>
        <fullName evidence="2">Uncharacterized protein</fullName>
    </submittedName>
</protein>
<evidence type="ECO:0000313" key="2">
    <source>
        <dbReference type="EMBL" id="KNC29422.1"/>
    </source>
</evidence>
<proteinExistence type="predicted"/>
<comment type="caution">
    <text evidence="2">The sequence shown here is derived from an EMBL/GenBank/DDBJ whole genome shotgun (WGS) entry which is preliminary data.</text>
</comment>
<dbReference type="AlphaFoldDB" id="A0A0L0CB11"/>
<evidence type="ECO:0000313" key="3">
    <source>
        <dbReference type="Proteomes" id="UP000037069"/>
    </source>
</evidence>
<keyword evidence="3" id="KW-1185">Reference proteome</keyword>
<name>A0A0L0CB11_LUCCU</name>
<organism evidence="2 3">
    <name type="scientific">Lucilia cuprina</name>
    <name type="common">Green bottle fly</name>
    <name type="synonym">Australian sheep blowfly</name>
    <dbReference type="NCBI Taxonomy" id="7375"/>
    <lineage>
        <taxon>Eukaryota</taxon>
        <taxon>Metazoa</taxon>
        <taxon>Ecdysozoa</taxon>
        <taxon>Arthropoda</taxon>
        <taxon>Hexapoda</taxon>
        <taxon>Insecta</taxon>
        <taxon>Pterygota</taxon>
        <taxon>Neoptera</taxon>
        <taxon>Endopterygota</taxon>
        <taxon>Diptera</taxon>
        <taxon>Brachycera</taxon>
        <taxon>Muscomorpha</taxon>
        <taxon>Oestroidea</taxon>
        <taxon>Calliphoridae</taxon>
        <taxon>Luciliinae</taxon>
        <taxon>Lucilia</taxon>
    </lineage>
</organism>